<evidence type="ECO:0000313" key="1">
    <source>
        <dbReference type="EMBL" id="KAK6726405.1"/>
    </source>
</evidence>
<dbReference type="Proteomes" id="UP001303046">
    <property type="component" value="Unassembled WGS sequence"/>
</dbReference>
<proteinExistence type="predicted"/>
<reference evidence="1 2" key="1">
    <citation type="submission" date="2023-08" db="EMBL/GenBank/DDBJ databases">
        <title>A Necator americanus chromosomal reference genome.</title>
        <authorList>
            <person name="Ilik V."/>
            <person name="Petrzelkova K.J."/>
            <person name="Pardy F."/>
            <person name="Fuh T."/>
            <person name="Niatou-Singa F.S."/>
            <person name="Gouil Q."/>
            <person name="Baker L."/>
            <person name="Ritchie M.E."/>
            <person name="Jex A.R."/>
            <person name="Gazzola D."/>
            <person name="Li H."/>
            <person name="Toshio Fujiwara R."/>
            <person name="Zhan B."/>
            <person name="Aroian R.V."/>
            <person name="Pafco B."/>
            <person name="Schwarz E.M."/>
        </authorList>
    </citation>
    <scope>NUCLEOTIDE SEQUENCE [LARGE SCALE GENOMIC DNA]</scope>
    <source>
        <strain evidence="1 2">Aroian</strain>
        <tissue evidence="1">Whole animal</tissue>
    </source>
</reference>
<evidence type="ECO:0000313" key="2">
    <source>
        <dbReference type="Proteomes" id="UP001303046"/>
    </source>
</evidence>
<keyword evidence="2" id="KW-1185">Reference proteome</keyword>
<accession>A0ABR1BMH0</accession>
<dbReference type="EMBL" id="JAVFWL010000001">
    <property type="protein sequence ID" value="KAK6726405.1"/>
    <property type="molecule type" value="Genomic_DNA"/>
</dbReference>
<name>A0ABR1BMH0_NECAM</name>
<organism evidence="1 2">
    <name type="scientific">Necator americanus</name>
    <name type="common">Human hookworm</name>
    <dbReference type="NCBI Taxonomy" id="51031"/>
    <lineage>
        <taxon>Eukaryota</taxon>
        <taxon>Metazoa</taxon>
        <taxon>Ecdysozoa</taxon>
        <taxon>Nematoda</taxon>
        <taxon>Chromadorea</taxon>
        <taxon>Rhabditida</taxon>
        <taxon>Rhabditina</taxon>
        <taxon>Rhabditomorpha</taxon>
        <taxon>Strongyloidea</taxon>
        <taxon>Ancylostomatidae</taxon>
        <taxon>Bunostominae</taxon>
        <taxon>Necator</taxon>
    </lineage>
</organism>
<gene>
    <name evidence="1" type="primary">Necator_chrI.g740</name>
    <name evidence="1" type="ORF">RB195_004618</name>
</gene>
<comment type="caution">
    <text evidence="1">The sequence shown here is derived from an EMBL/GenBank/DDBJ whole genome shotgun (WGS) entry which is preliminary data.</text>
</comment>
<protein>
    <submittedName>
        <fullName evidence="1">Uncharacterized protein</fullName>
    </submittedName>
</protein>
<sequence>MSRFARSNLLISYTRLEQLHRNWISLIAANKEEEKKRFSQYIYKYGDYRTTLQDAVPVLEKMDTALDAIEEEFEKR</sequence>